<evidence type="ECO:0000259" key="8">
    <source>
        <dbReference type="Pfam" id="PF00441"/>
    </source>
</evidence>
<evidence type="ECO:0000256" key="1">
    <source>
        <dbReference type="ARBA" id="ARBA00001974"/>
    </source>
</evidence>
<evidence type="ECO:0000313" key="12">
    <source>
        <dbReference type="Proteomes" id="UP000472335"/>
    </source>
</evidence>
<dbReference type="PANTHER" id="PTHR43884:SF22">
    <property type="entry name" value="BLR3437 PROTEIN"/>
    <property type="match status" value="1"/>
</dbReference>
<proteinExistence type="inferred from homology"/>
<dbReference type="InterPro" id="IPR009075">
    <property type="entry name" value="AcylCo_DH/oxidase_C"/>
</dbReference>
<keyword evidence="5 6" id="KW-0560">Oxidoreductase</keyword>
<dbReference type="InterPro" id="IPR006089">
    <property type="entry name" value="Acyl-CoA_DH_CS"/>
</dbReference>
<feature type="compositionally biased region" description="Basic and acidic residues" evidence="7">
    <location>
        <begin position="133"/>
        <end position="152"/>
    </location>
</feature>
<feature type="region of interest" description="Disordered" evidence="7">
    <location>
        <begin position="445"/>
        <end position="470"/>
    </location>
</feature>
<keyword evidence="12" id="KW-1185">Reference proteome</keyword>
<dbReference type="EMBL" id="JAAKZY010000210">
    <property type="protein sequence ID" value="NGO13774.1"/>
    <property type="molecule type" value="Genomic_DNA"/>
</dbReference>
<dbReference type="Pfam" id="PF02771">
    <property type="entry name" value="Acyl-CoA_dh_N"/>
    <property type="match status" value="1"/>
</dbReference>
<feature type="domain" description="Acyl-CoA dehydrogenase/oxidase C-terminal" evidence="8">
    <location>
        <begin position="294"/>
        <end position="443"/>
    </location>
</feature>
<evidence type="ECO:0000256" key="4">
    <source>
        <dbReference type="ARBA" id="ARBA00022827"/>
    </source>
</evidence>
<feature type="compositionally biased region" description="Low complexity" evidence="7">
    <location>
        <begin position="167"/>
        <end position="184"/>
    </location>
</feature>
<evidence type="ECO:0000259" key="9">
    <source>
        <dbReference type="Pfam" id="PF02770"/>
    </source>
</evidence>
<dbReference type="PANTHER" id="PTHR43884">
    <property type="entry name" value="ACYL-COA DEHYDROGENASE"/>
    <property type="match status" value="1"/>
</dbReference>
<dbReference type="Pfam" id="PF00441">
    <property type="entry name" value="Acyl-CoA_dh_1"/>
    <property type="match status" value="1"/>
</dbReference>
<evidence type="ECO:0000256" key="6">
    <source>
        <dbReference type="RuleBase" id="RU362125"/>
    </source>
</evidence>
<gene>
    <name evidence="11" type="ORF">G5C60_40830</name>
</gene>
<evidence type="ECO:0000256" key="7">
    <source>
        <dbReference type="SAM" id="MobiDB-lite"/>
    </source>
</evidence>
<comment type="similarity">
    <text evidence="2 6">Belongs to the acyl-CoA dehydrogenase family.</text>
</comment>
<feature type="compositionally biased region" description="Basic and acidic residues" evidence="7">
    <location>
        <begin position="445"/>
        <end position="461"/>
    </location>
</feature>
<evidence type="ECO:0000256" key="3">
    <source>
        <dbReference type="ARBA" id="ARBA00022630"/>
    </source>
</evidence>
<name>A0A6G4VIZ1_9ACTN</name>
<dbReference type="InterPro" id="IPR006091">
    <property type="entry name" value="Acyl-CoA_Oxase/DH_mid-dom"/>
</dbReference>
<evidence type="ECO:0000259" key="10">
    <source>
        <dbReference type="Pfam" id="PF02771"/>
    </source>
</evidence>
<feature type="domain" description="Acyl-CoA dehydrogenase/oxidase N-terminal" evidence="10">
    <location>
        <begin position="10"/>
        <end position="109"/>
    </location>
</feature>
<dbReference type="RefSeq" id="WP_165267514.1">
    <property type="nucleotide sequence ID" value="NZ_JAAKZY010000210.1"/>
</dbReference>
<dbReference type="Gene3D" id="1.20.140.10">
    <property type="entry name" value="Butyryl-CoA Dehydrogenase, subunit A, domain 3"/>
    <property type="match status" value="1"/>
</dbReference>
<accession>A0A6G4VIZ1</accession>
<dbReference type="GO" id="GO:0050660">
    <property type="term" value="F:flavin adenine dinucleotide binding"/>
    <property type="evidence" value="ECO:0007669"/>
    <property type="project" value="InterPro"/>
</dbReference>
<comment type="caution">
    <text evidence="11">The sequence shown here is derived from an EMBL/GenBank/DDBJ whole genome shotgun (WGS) entry which is preliminary data.</text>
</comment>
<dbReference type="InterPro" id="IPR036250">
    <property type="entry name" value="AcylCo_DH-like_C"/>
</dbReference>
<dbReference type="SUPFAM" id="SSF56645">
    <property type="entry name" value="Acyl-CoA dehydrogenase NM domain-like"/>
    <property type="match status" value="2"/>
</dbReference>
<evidence type="ECO:0000256" key="5">
    <source>
        <dbReference type="ARBA" id="ARBA00023002"/>
    </source>
</evidence>
<evidence type="ECO:0000256" key="2">
    <source>
        <dbReference type="ARBA" id="ARBA00009347"/>
    </source>
</evidence>
<dbReference type="Gene3D" id="1.10.540.10">
    <property type="entry name" value="Acyl-CoA dehydrogenase/oxidase, N-terminal domain"/>
    <property type="match status" value="1"/>
</dbReference>
<dbReference type="InterPro" id="IPR037069">
    <property type="entry name" value="AcylCoA_DH/ox_N_sf"/>
</dbReference>
<evidence type="ECO:0000313" key="11">
    <source>
        <dbReference type="EMBL" id="NGO13774.1"/>
    </source>
</evidence>
<dbReference type="Gene3D" id="2.40.110.10">
    <property type="entry name" value="Butyryl-CoA Dehydrogenase, subunit A, domain 2"/>
    <property type="match status" value="1"/>
</dbReference>
<dbReference type="PROSITE" id="PS00072">
    <property type="entry name" value="ACYL_COA_DH_1"/>
    <property type="match status" value="1"/>
</dbReference>
<protein>
    <submittedName>
        <fullName evidence="11">Acyl-CoA dehydrogenase</fullName>
    </submittedName>
</protein>
<keyword evidence="3 6" id="KW-0285">Flavoprotein</keyword>
<organism evidence="11 12">
    <name type="scientific">Streptomyces scabichelini</name>
    <dbReference type="NCBI Taxonomy" id="2711217"/>
    <lineage>
        <taxon>Bacteria</taxon>
        <taxon>Bacillati</taxon>
        <taxon>Actinomycetota</taxon>
        <taxon>Actinomycetes</taxon>
        <taxon>Kitasatosporales</taxon>
        <taxon>Streptomycetaceae</taxon>
        <taxon>Streptomyces</taxon>
    </lineage>
</organism>
<dbReference type="InterPro" id="IPR009100">
    <property type="entry name" value="AcylCoA_DH/oxidase_NM_dom_sf"/>
</dbReference>
<keyword evidence="4 6" id="KW-0274">FAD</keyword>
<dbReference type="FunFam" id="1.20.140.10:FF:000001">
    <property type="entry name" value="Acyl-CoA dehydrogenase"/>
    <property type="match status" value="1"/>
</dbReference>
<feature type="domain" description="Acyl-CoA oxidase/dehydrogenase middle" evidence="9">
    <location>
        <begin position="204"/>
        <end position="280"/>
    </location>
</feature>
<feature type="compositionally biased region" description="Low complexity" evidence="7">
    <location>
        <begin position="192"/>
        <end position="203"/>
    </location>
</feature>
<dbReference type="GO" id="GO:0003995">
    <property type="term" value="F:acyl-CoA dehydrogenase activity"/>
    <property type="evidence" value="ECO:0007669"/>
    <property type="project" value="InterPro"/>
</dbReference>
<dbReference type="AlphaFoldDB" id="A0A6G4VIZ1"/>
<feature type="region of interest" description="Disordered" evidence="7">
    <location>
        <begin position="133"/>
        <end position="213"/>
    </location>
</feature>
<dbReference type="InterPro" id="IPR046373">
    <property type="entry name" value="Acyl-CoA_Oxase/DH_mid-dom_sf"/>
</dbReference>
<dbReference type="Proteomes" id="UP000472335">
    <property type="component" value="Unassembled WGS sequence"/>
</dbReference>
<sequence>MTAFSLDPAQTAWCAKLSALAADCLRPLAEKGEPGHVNRPLIAELAQLGLLKRLFTSGALDLCLMRESLAYACTEAETALALQGLGAHPVYAYGTPAQRDRWLPRVAGGTAVAAFALSEPTAGSDAAALTLRAERHPSQRDASQRAQRDVPRRAGQGGSTAGEPGTPARAPGSGSRGAASAAGSGAPGAAGGRASRAPRAEPATPLGAEPDGVHRWRLTGEKCWISNAPEADFYTVFARTTPDAGARGVTAFLVPADRPGLTGTPLDMLSPHPIGALAFDAVPVSADDALGEPDHGFRVAMNTLNLFRPSVGAFAVGMAQAALDATLAHTARREAFGGKLSDLQTVAHQVAEMALRTEAARLMVYAAAAAYDEGAPDVPKRAAMAKLLATETAQYVVDAAVQLHGARALRRGHLLEHLYREVRAPRIYEGASEVQRAVIAKELYRESEGKESDGRNPDDGKAPYAKGQRA</sequence>
<dbReference type="InterPro" id="IPR013786">
    <property type="entry name" value="AcylCoA_DH/ox_N"/>
</dbReference>
<dbReference type="Pfam" id="PF02770">
    <property type="entry name" value="Acyl-CoA_dh_M"/>
    <property type="match status" value="1"/>
</dbReference>
<comment type="cofactor">
    <cofactor evidence="1 6">
        <name>FAD</name>
        <dbReference type="ChEBI" id="CHEBI:57692"/>
    </cofactor>
</comment>
<reference evidence="11 12" key="1">
    <citation type="submission" date="2020-02" db="EMBL/GenBank/DDBJ databases">
        <title>Whole-genome analyses of novel actinobacteria.</title>
        <authorList>
            <person name="Sahin N."/>
            <person name="Gencbay T."/>
        </authorList>
    </citation>
    <scope>NUCLEOTIDE SEQUENCE [LARGE SCALE GENOMIC DNA]</scope>
    <source>
        <strain evidence="11 12">HC44</strain>
    </source>
</reference>
<dbReference type="SUPFAM" id="SSF47203">
    <property type="entry name" value="Acyl-CoA dehydrogenase C-terminal domain-like"/>
    <property type="match status" value="1"/>
</dbReference>